<organism evidence="2">
    <name type="scientific">Diabrotica virgifera virgifera</name>
    <name type="common">western corn rootworm</name>
    <dbReference type="NCBI Taxonomy" id="50390"/>
    <lineage>
        <taxon>Eukaryota</taxon>
        <taxon>Metazoa</taxon>
        <taxon>Ecdysozoa</taxon>
        <taxon>Arthropoda</taxon>
        <taxon>Hexapoda</taxon>
        <taxon>Insecta</taxon>
        <taxon>Pterygota</taxon>
        <taxon>Neoptera</taxon>
        <taxon>Endopterygota</taxon>
        <taxon>Coleoptera</taxon>
        <taxon>Polyphaga</taxon>
        <taxon>Cucujiformia</taxon>
        <taxon>Chrysomeloidea</taxon>
        <taxon>Chrysomelidae</taxon>
        <taxon>Galerucinae</taxon>
        <taxon>Diabroticina</taxon>
        <taxon>Diabroticites</taxon>
        <taxon>Diabrotica</taxon>
    </lineage>
</organism>
<evidence type="ECO:0000313" key="2">
    <source>
        <dbReference type="RefSeq" id="XP_028142522.1"/>
    </source>
</evidence>
<feature type="domain" description="Rho-GAP" evidence="1">
    <location>
        <begin position="35"/>
        <end position="132"/>
    </location>
</feature>
<dbReference type="AlphaFoldDB" id="A0A6P7G684"/>
<gene>
    <name evidence="2" type="primary">LOC114336367</name>
</gene>
<dbReference type="GO" id="GO:0005547">
    <property type="term" value="F:phosphatidylinositol-3,4,5-trisphosphate binding"/>
    <property type="evidence" value="ECO:0007669"/>
    <property type="project" value="TreeGrafter"/>
</dbReference>
<name>A0A6P7G684_DIAVI</name>
<protein>
    <submittedName>
        <fullName evidence="2">Arf-GAP with Rho-GAP domain, ANK repeat and PH domain-containing protein 1-like</fullName>
    </submittedName>
</protein>
<feature type="non-terminal residue" evidence="2">
    <location>
        <position position="132"/>
    </location>
</feature>
<proteinExistence type="predicted"/>
<dbReference type="RefSeq" id="XP_028142522.1">
    <property type="nucleotide sequence ID" value="XM_028286721.1"/>
</dbReference>
<dbReference type="SUPFAM" id="SSF48350">
    <property type="entry name" value="GTPase activation domain, GAP"/>
    <property type="match status" value="1"/>
</dbReference>
<accession>A0A6P7G684</accession>
<dbReference type="GO" id="GO:0007165">
    <property type="term" value="P:signal transduction"/>
    <property type="evidence" value="ECO:0007669"/>
    <property type="project" value="InterPro"/>
</dbReference>
<dbReference type="PROSITE" id="PS50238">
    <property type="entry name" value="RHOGAP"/>
    <property type="match status" value="1"/>
</dbReference>
<sequence>MRESLSLIVAPKFSELSSYCVWCHIVKLEAHDNGAKLDQHQLTKNDVPVIVEKCINFIYAHGSMSEGIYRRPGQGSAISELLTKFRQDAFAVQLTNDLCTEHEVATALKRFFRDLPEPLLGSNQRQYLYEVS</sequence>
<dbReference type="InterPro" id="IPR008936">
    <property type="entry name" value="Rho_GTPase_activation_prot"/>
</dbReference>
<dbReference type="InParanoid" id="A0A6P7G684"/>
<reference evidence="2" key="1">
    <citation type="submission" date="2025-08" db="UniProtKB">
        <authorList>
            <consortium name="RefSeq"/>
        </authorList>
    </citation>
    <scope>IDENTIFICATION</scope>
    <source>
        <tissue evidence="2">Whole insect</tissue>
    </source>
</reference>
<dbReference type="GO" id="GO:0005737">
    <property type="term" value="C:cytoplasm"/>
    <property type="evidence" value="ECO:0007669"/>
    <property type="project" value="TreeGrafter"/>
</dbReference>
<dbReference type="InterPro" id="IPR052227">
    <property type="entry name" value="Arf-Rho-GAP_ANK-PH_domain"/>
</dbReference>
<dbReference type="PANTHER" id="PTHR45899">
    <property type="entry name" value="RHO GTPASE ACTIVATING PROTEIN AT 15B, ISOFORM C"/>
    <property type="match status" value="1"/>
</dbReference>
<evidence type="ECO:0000259" key="1">
    <source>
        <dbReference type="PROSITE" id="PS50238"/>
    </source>
</evidence>
<dbReference type="PANTHER" id="PTHR45899:SF2">
    <property type="entry name" value="RHO GTPASE ACTIVATING PROTEIN AT 15B, ISOFORM C"/>
    <property type="match status" value="1"/>
</dbReference>
<dbReference type="Pfam" id="PF00620">
    <property type="entry name" value="RhoGAP"/>
    <property type="match status" value="1"/>
</dbReference>
<dbReference type="InterPro" id="IPR000198">
    <property type="entry name" value="RhoGAP_dom"/>
</dbReference>
<dbReference type="Gene3D" id="1.10.555.10">
    <property type="entry name" value="Rho GTPase activation protein"/>
    <property type="match status" value="1"/>
</dbReference>